<evidence type="ECO:0000313" key="1">
    <source>
        <dbReference type="EMBL" id="MCQ4163889.1"/>
    </source>
</evidence>
<proteinExistence type="predicted"/>
<name>A0ABT1QMY4_9GAMM</name>
<sequence length="337" mass="35675">MADQAIVIGIGSYPNFGADGSSPNDLAGAVQDAEDVADWLVKVGQADVTLITSTGVNGAPWAVTNLHTARPVVSDVDAAFIPYVKSAAPKVANRLYVYAAGHGLAPDPRSRCLILADAAGVRWVPNLEVPAWIDWFANQTHFDELVLWMDCCGTQALEYNRTRPAGLANTAERPPPPARVFTAFASGYGRKAYEGAVGPGGAVRGLFTRRLLNGLNGAAANLQGEVRSGSLANFLRNGALDGAAGESQFAMVPQEDDMLFAIRPHPIYRVRARRKDGTLAPDGTVLTLTSPPGPLQKTAPVIQGWVSFDLGVGLYKLGGDGVDRLFEIGALTPRDID</sequence>
<comment type="caution">
    <text evidence="1">The sequence shown here is derived from an EMBL/GenBank/DDBJ whole genome shotgun (WGS) entry which is preliminary data.</text>
</comment>
<dbReference type="Proteomes" id="UP001165498">
    <property type="component" value="Unassembled WGS sequence"/>
</dbReference>
<accession>A0ABT1QMY4</accession>
<dbReference type="Gene3D" id="3.40.50.1460">
    <property type="match status" value="1"/>
</dbReference>
<reference evidence="1" key="1">
    <citation type="submission" date="2022-07" db="EMBL/GenBank/DDBJ databases">
        <title>Tahibacter sp., a new gammaproteobacterium isolated from the silt sample collected at pig farm.</title>
        <authorList>
            <person name="Chen H."/>
        </authorList>
    </citation>
    <scope>NUCLEOTIDE SEQUENCE</scope>
    <source>
        <strain evidence="1">P2K</strain>
    </source>
</reference>
<dbReference type="EMBL" id="JANFQO010000003">
    <property type="protein sequence ID" value="MCQ4163889.1"/>
    <property type="molecule type" value="Genomic_DNA"/>
</dbReference>
<evidence type="ECO:0000313" key="2">
    <source>
        <dbReference type="Proteomes" id="UP001165498"/>
    </source>
</evidence>
<gene>
    <name evidence="1" type="ORF">NM961_04115</name>
</gene>
<keyword evidence="2" id="KW-1185">Reference proteome</keyword>
<dbReference type="RefSeq" id="WP_255911562.1">
    <property type="nucleotide sequence ID" value="NZ_JANFQO010000003.1"/>
</dbReference>
<organism evidence="1 2">
    <name type="scientific">Tahibacter harae</name>
    <dbReference type="NCBI Taxonomy" id="2963937"/>
    <lineage>
        <taxon>Bacteria</taxon>
        <taxon>Pseudomonadati</taxon>
        <taxon>Pseudomonadota</taxon>
        <taxon>Gammaproteobacteria</taxon>
        <taxon>Lysobacterales</taxon>
        <taxon>Rhodanobacteraceae</taxon>
        <taxon>Tahibacter</taxon>
    </lineage>
</organism>
<protein>
    <submittedName>
        <fullName evidence="1">Caspase family protein</fullName>
    </submittedName>
</protein>